<dbReference type="Gene3D" id="3.20.20.70">
    <property type="entry name" value="Aldolase class I"/>
    <property type="match status" value="1"/>
</dbReference>
<evidence type="ECO:0000313" key="5">
    <source>
        <dbReference type="EMBL" id="GAA2468393.1"/>
    </source>
</evidence>
<evidence type="ECO:0000256" key="1">
    <source>
        <dbReference type="ARBA" id="ARBA00009405"/>
    </source>
</evidence>
<dbReference type="PANTHER" id="PTHR42738:SF7">
    <property type="entry name" value="HYDROXYMETHYLGLUTARYL-COA LYASE"/>
    <property type="match status" value="1"/>
</dbReference>
<dbReference type="InterPro" id="IPR043594">
    <property type="entry name" value="HMGL"/>
</dbReference>
<gene>
    <name evidence="5" type="primary">ldeG</name>
    <name evidence="5" type="ORF">GCM10009858_02050</name>
</gene>
<feature type="domain" description="Pyruvate carboxyltransferase" evidence="4">
    <location>
        <begin position="5"/>
        <end position="272"/>
    </location>
</feature>
<proteinExistence type="inferred from homology"/>
<dbReference type="CDD" id="cd07938">
    <property type="entry name" value="DRE_TIM_HMGL"/>
    <property type="match status" value="1"/>
</dbReference>
<keyword evidence="3 5" id="KW-0456">Lyase</keyword>
<dbReference type="InterPro" id="IPR013785">
    <property type="entry name" value="Aldolase_TIM"/>
</dbReference>
<reference evidence="5 6" key="1">
    <citation type="journal article" date="2019" name="Int. J. Syst. Evol. Microbiol.">
        <title>The Global Catalogue of Microorganisms (GCM) 10K type strain sequencing project: providing services to taxonomists for standard genome sequencing and annotation.</title>
        <authorList>
            <consortium name="The Broad Institute Genomics Platform"/>
            <consortium name="The Broad Institute Genome Sequencing Center for Infectious Disease"/>
            <person name="Wu L."/>
            <person name="Ma J."/>
        </authorList>
    </citation>
    <scope>NUCLEOTIDE SEQUENCE [LARGE SCALE GENOMIC DNA]</scope>
    <source>
        <strain evidence="5 6">JCM 16259</strain>
    </source>
</reference>
<dbReference type="RefSeq" id="WP_344252258.1">
    <property type="nucleotide sequence ID" value="NZ_BAAARE010000001.1"/>
</dbReference>
<dbReference type="PANTHER" id="PTHR42738">
    <property type="entry name" value="HYDROXYMETHYLGLUTARYL-COA LYASE"/>
    <property type="match status" value="1"/>
</dbReference>
<keyword evidence="6" id="KW-1185">Reference proteome</keyword>
<dbReference type="NCBIfam" id="NF004283">
    <property type="entry name" value="PRK05692.1"/>
    <property type="match status" value="1"/>
</dbReference>
<dbReference type="Proteomes" id="UP001500730">
    <property type="component" value="Unassembled WGS sequence"/>
</dbReference>
<evidence type="ECO:0000256" key="3">
    <source>
        <dbReference type="ARBA" id="ARBA00023239"/>
    </source>
</evidence>
<dbReference type="GO" id="GO:0016829">
    <property type="term" value="F:lyase activity"/>
    <property type="evidence" value="ECO:0007669"/>
    <property type="project" value="UniProtKB-KW"/>
</dbReference>
<dbReference type="EMBL" id="BAAARE010000001">
    <property type="protein sequence ID" value="GAA2468393.1"/>
    <property type="molecule type" value="Genomic_DNA"/>
</dbReference>
<evidence type="ECO:0000256" key="2">
    <source>
        <dbReference type="ARBA" id="ARBA00022723"/>
    </source>
</evidence>
<dbReference type="Pfam" id="PF00682">
    <property type="entry name" value="HMGL-like"/>
    <property type="match status" value="1"/>
</dbReference>
<protein>
    <submittedName>
        <fullName evidence="5">Hydroxymethylglutaryl-CoA lyase</fullName>
    </submittedName>
</protein>
<comment type="caution">
    <text evidence="5">The sequence shown here is derived from an EMBL/GenBank/DDBJ whole genome shotgun (WGS) entry which is preliminary data.</text>
</comment>
<sequence>MSDKVIIREVGPRDGFQNESTILSTDAKLEIIEGLERAGLSWIEVTSFVSPRRVPQLADAEELLHRLPGDSPVTHAVFVPNQRGLERAIASGATEATTAVAASDEINRRNFGVSAAEAMKALPKLLATANQSDVRLTLTLATAFGCSVEGEIAPERILALAEQAIGFGFDELVLGDTVGLGNPRQVTDLYSSLIEGFPEISFGAHFHDTRGLGAANAYAAYEAGVRTFDASVGGLGGCPFAPGAAGNVATEGLVNMFEQMGVSTGIDLDALVRVAAHAARLFDRVLDSAVMRATLAEK</sequence>
<organism evidence="5 6">
    <name type="scientific">Terrabacter carboxydivorans</name>
    <dbReference type="NCBI Taxonomy" id="619730"/>
    <lineage>
        <taxon>Bacteria</taxon>
        <taxon>Bacillati</taxon>
        <taxon>Actinomycetota</taxon>
        <taxon>Actinomycetes</taxon>
        <taxon>Micrococcales</taxon>
        <taxon>Intrasporangiaceae</taxon>
        <taxon>Terrabacter</taxon>
    </lineage>
</organism>
<evidence type="ECO:0000259" key="4">
    <source>
        <dbReference type="PROSITE" id="PS50991"/>
    </source>
</evidence>
<name>A0ABN3KNX1_9MICO</name>
<accession>A0ABN3KNX1</accession>
<evidence type="ECO:0000313" key="6">
    <source>
        <dbReference type="Proteomes" id="UP001500730"/>
    </source>
</evidence>
<dbReference type="PROSITE" id="PS50991">
    <property type="entry name" value="PYR_CT"/>
    <property type="match status" value="1"/>
</dbReference>
<dbReference type="SUPFAM" id="SSF51569">
    <property type="entry name" value="Aldolase"/>
    <property type="match status" value="1"/>
</dbReference>
<dbReference type="InterPro" id="IPR000891">
    <property type="entry name" value="PYR_CT"/>
</dbReference>
<comment type="similarity">
    <text evidence="1">Belongs to the HMG-CoA lyase family.</text>
</comment>
<keyword evidence="2" id="KW-0479">Metal-binding</keyword>